<dbReference type="InterPro" id="IPR032135">
    <property type="entry name" value="DUF4817"/>
</dbReference>
<dbReference type="AlphaFoldDB" id="E1ZWR5"/>
<dbReference type="OrthoDB" id="7692914at2759"/>
<evidence type="ECO:0000313" key="4">
    <source>
        <dbReference type="Proteomes" id="UP000000311"/>
    </source>
</evidence>
<dbReference type="OMA" id="TRSIGHE"/>
<keyword evidence="4" id="KW-1185">Reference proteome</keyword>
<accession>E1ZWR5</accession>
<dbReference type="Proteomes" id="UP000000311">
    <property type="component" value="Unassembled WGS sequence"/>
</dbReference>
<dbReference type="Pfam" id="PF16087">
    <property type="entry name" value="DUF4817"/>
    <property type="match status" value="1"/>
</dbReference>
<evidence type="ECO:0000259" key="1">
    <source>
        <dbReference type="Pfam" id="PF16087"/>
    </source>
</evidence>
<feature type="non-terminal residue" evidence="2">
    <location>
        <position position="328"/>
    </location>
</feature>
<dbReference type="PANTHER" id="PTHR47326">
    <property type="entry name" value="TRANSPOSABLE ELEMENT TC3 TRANSPOSASE-LIKE PROTEIN"/>
    <property type="match status" value="1"/>
</dbReference>
<evidence type="ECO:0000313" key="3">
    <source>
        <dbReference type="EMBL" id="EFN74374.1"/>
    </source>
</evidence>
<organism evidence="4">
    <name type="scientific">Camponotus floridanus</name>
    <name type="common">Florida carpenter ant</name>
    <dbReference type="NCBI Taxonomy" id="104421"/>
    <lineage>
        <taxon>Eukaryota</taxon>
        <taxon>Metazoa</taxon>
        <taxon>Ecdysozoa</taxon>
        <taxon>Arthropoda</taxon>
        <taxon>Hexapoda</taxon>
        <taxon>Insecta</taxon>
        <taxon>Pterygota</taxon>
        <taxon>Neoptera</taxon>
        <taxon>Endopterygota</taxon>
        <taxon>Hymenoptera</taxon>
        <taxon>Apocrita</taxon>
        <taxon>Aculeata</taxon>
        <taxon>Formicoidea</taxon>
        <taxon>Formicidae</taxon>
        <taxon>Formicinae</taxon>
        <taxon>Camponotus</taxon>
    </lineage>
</organism>
<protein>
    <recommendedName>
        <fullName evidence="1">DUF4817 domain-containing protein</fullName>
    </recommendedName>
</protein>
<evidence type="ECO:0000313" key="2">
    <source>
        <dbReference type="EMBL" id="EFN74373.1"/>
    </source>
</evidence>
<dbReference type="EMBL" id="GL434899">
    <property type="protein sequence ID" value="EFN74373.1"/>
    <property type="molecule type" value="Genomic_DNA"/>
</dbReference>
<dbReference type="PANTHER" id="PTHR47326:SF1">
    <property type="entry name" value="HTH PSQ-TYPE DOMAIN-CONTAINING PROTEIN"/>
    <property type="match status" value="1"/>
</dbReference>
<name>E1ZWR5_CAMFO</name>
<dbReference type="GO" id="GO:0003676">
    <property type="term" value="F:nucleic acid binding"/>
    <property type="evidence" value="ECO:0007669"/>
    <property type="project" value="InterPro"/>
</dbReference>
<feature type="domain" description="DUF4817" evidence="1">
    <location>
        <begin position="11"/>
        <end position="62"/>
    </location>
</feature>
<sequence>MCLMMERYTNEELANMLLIYGECHKNQRQAAALYAQRYPNKRHPGHGFFRNLFVRLCQHGMLHAPKRRLHVSQRAEATINAVREAVIANPHTSTRSIGHELQLDHTKVHRIIKHNLGWHPFKRHTTQRLFPQDLPRREAFCDWLSEQVDLNNIANDNFLKRILWTDECTFRSDGHINRHNEHHYAQENPHCRKETHVQGQFHINVWMGILDNYVIGPFFLPEDVNITAETYSAFLVETLPYLLEDVPLALIPNIIFQQDGHPAHTSLLARTTLNQRFPNRWIGIHSTLQEWPPRSPDLTPMDFFVWGYIRDQIYETLPRNRNELMQRI</sequence>
<dbReference type="Gene3D" id="3.30.420.10">
    <property type="entry name" value="Ribonuclease H-like superfamily/Ribonuclease H"/>
    <property type="match status" value="1"/>
</dbReference>
<dbReference type="InterPro" id="IPR036397">
    <property type="entry name" value="RNaseH_sf"/>
</dbReference>
<proteinExistence type="predicted"/>
<gene>
    <name evidence="2" type="ORF">EAG_14223</name>
    <name evidence="3" type="ORF">EAG_14224</name>
</gene>
<dbReference type="EMBL" id="GL434899">
    <property type="protein sequence ID" value="EFN74374.1"/>
    <property type="molecule type" value="Genomic_DNA"/>
</dbReference>
<reference evidence="2 4" key="1">
    <citation type="journal article" date="2010" name="Science">
        <title>Genomic comparison of the ants Camponotus floridanus and Harpegnathos saltator.</title>
        <authorList>
            <person name="Bonasio R."/>
            <person name="Zhang G."/>
            <person name="Ye C."/>
            <person name="Mutti N.S."/>
            <person name="Fang X."/>
            <person name="Qin N."/>
            <person name="Donahue G."/>
            <person name="Yang P."/>
            <person name="Li Q."/>
            <person name="Li C."/>
            <person name="Zhang P."/>
            <person name="Huang Z."/>
            <person name="Berger S.L."/>
            <person name="Reinberg D."/>
            <person name="Wang J."/>
            <person name="Liebig J."/>
        </authorList>
    </citation>
    <scope>NUCLEOTIDE SEQUENCE [LARGE SCALE GENOMIC DNA]</scope>
    <source>
        <strain evidence="4">C129</strain>
    </source>
</reference>